<evidence type="ECO:0000313" key="1">
    <source>
        <dbReference type="EMBL" id="MBG6090788.1"/>
    </source>
</evidence>
<keyword evidence="2" id="KW-1185">Reference proteome</keyword>
<organism evidence="1 2">
    <name type="scientific">Actinomadura viridis</name>
    <dbReference type="NCBI Taxonomy" id="58110"/>
    <lineage>
        <taxon>Bacteria</taxon>
        <taxon>Bacillati</taxon>
        <taxon>Actinomycetota</taxon>
        <taxon>Actinomycetes</taxon>
        <taxon>Streptosporangiales</taxon>
        <taxon>Thermomonosporaceae</taxon>
        <taxon>Actinomadura</taxon>
    </lineage>
</organism>
<name>A0A931DQD6_9ACTN</name>
<dbReference type="EMBL" id="JADOUA010000001">
    <property type="protein sequence ID" value="MBG6090788.1"/>
    <property type="molecule type" value="Genomic_DNA"/>
</dbReference>
<dbReference type="AlphaFoldDB" id="A0A931DQD6"/>
<gene>
    <name evidence="1" type="ORF">IW256_004901</name>
</gene>
<accession>A0A931DQD6</accession>
<comment type="caution">
    <text evidence="1">The sequence shown here is derived from an EMBL/GenBank/DDBJ whole genome shotgun (WGS) entry which is preliminary data.</text>
</comment>
<dbReference type="Proteomes" id="UP000614047">
    <property type="component" value="Unassembled WGS sequence"/>
</dbReference>
<protein>
    <submittedName>
        <fullName evidence="1">Uncharacterized protein</fullName>
    </submittedName>
</protein>
<evidence type="ECO:0000313" key="2">
    <source>
        <dbReference type="Proteomes" id="UP000614047"/>
    </source>
</evidence>
<reference evidence="1" key="1">
    <citation type="submission" date="2020-11" db="EMBL/GenBank/DDBJ databases">
        <title>Sequencing the genomes of 1000 actinobacteria strains.</title>
        <authorList>
            <person name="Klenk H.-P."/>
        </authorList>
    </citation>
    <scope>NUCLEOTIDE SEQUENCE</scope>
    <source>
        <strain evidence="1">DSM 43175</strain>
    </source>
</reference>
<dbReference type="RefSeq" id="WP_197013208.1">
    <property type="nucleotide sequence ID" value="NZ_BAABES010000011.1"/>
</dbReference>
<sequence>MERADEICSIGIRRGVIRLTSVEMRTTYGGLIEGVPTASHNERVIERAAERAGKMFRRPVYVVPPVRTGGGRTGFRGEPVEFLPPVECTGSFSGPPTSRAAGDWWFTSLAVVWFQALGGRVVHPDAEKAMYGMPWDELAQDFTFDDW</sequence>
<proteinExistence type="predicted"/>